<keyword evidence="6 18" id="KW-0812">Transmembrane</keyword>
<evidence type="ECO:0000256" key="19">
    <source>
        <dbReference type="SAM" id="SignalP"/>
    </source>
</evidence>
<organism evidence="21 22">
    <name type="scientific">Pelobates cultripes</name>
    <name type="common">Western spadefoot toad</name>
    <dbReference type="NCBI Taxonomy" id="61616"/>
    <lineage>
        <taxon>Eukaryota</taxon>
        <taxon>Metazoa</taxon>
        <taxon>Chordata</taxon>
        <taxon>Craniata</taxon>
        <taxon>Vertebrata</taxon>
        <taxon>Euteleostomi</taxon>
        <taxon>Amphibia</taxon>
        <taxon>Batrachia</taxon>
        <taxon>Anura</taxon>
        <taxon>Pelobatoidea</taxon>
        <taxon>Pelobatidae</taxon>
        <taxon>Pelobates</taxon>
    </lineage>
</organism>
<feature type="domain" description="Ig-like" evidence="20">
    <location>
        <begin position="222"/>
        <end position="308"/>
    </location>
</feature>
<dbReference type="InterPro" id="IPR036179">
    <property type="entry name" value="Ig-like_dom_sf"/>
</dbReference>
<dbReference type="GO" id="GO:0045121">
    <property type="term" value="C:membrane raft"/>
    <property type="evidence" value="ECO:0007669"/>
    <property type="project" value="UniProtKB-SubCell"/>
</dbReference>
<dbReference type="GO" id="GO:0098742">
    <property type="term" value="P:cell-cell adhesion via plasma-membrane adhesion molecules"/>
    <property type="evidence" value="ECO:0007669"/>
    <property type="project" value="TreeGrafter"/>
</dbReference>
<evidence type="ECO:0000256" key="13">
    <source>
        <dbReference type="ARBA" id="ARBA00023157"/>
    </source>
</evidence>
<evidence type="ECO:0000256" key="17">
    <source>
        <dbReference type="SAM" id="MobiDB-lite"/>
    </source>
</evidence>
<evidence type="ECO:0000256" key="10">
    <source>
        <dbReference type="ARBA" id="ARBA00022949"/>
    </source>
</evidence>
<evidence type="ECO:0000256" key="3">
    <source>
        <dbReference type="ARBA" id="ARBA00004285"/>
    </source>
</evidence>
<dbReference type="GO" id="GO:0004888">
    <property type="term" value="F:transmembrane signaling receptor activity"/>
    <property type="evidence" value="ECO:0007669"/>
    <property type="project" value="TreeGrafter"/>
</dbReference>
<evidence type="ECO:0000259" key="20">
    <source>
        <dbReference type="PROSITE" id="PS50835"/>
    </source>
</evidence>
<evidence type="ECO:0000256" key="5">
    <source>
        <dbReference type="ARBA" id="ARBA00022553"/>
    </source>
</evidence>
<dbReference type="InterPro" id="IPR013783">
    <property type="entry name" value="Ig-like_fold"/>
</dbReference>
<dbReference type="EMBL" id="OW240916">
    <property type="protein sequence ID" value="CAH2291884.1"/>
    <property type="molecule type" value="Genomic_DNA"/>
</dbReference>
<protein>
    <recommendedName>
        <fullName evidence="16">Platelet endothelial cell adhesion molecule</fullName>
    </recommendedName>
</protein>
<keyword evidence="10" id="KW-0965">Cell junction</keyword>
<accession>A0AAD1S440</accession>
<dbReference type="GO" id="GO:0070161">
    <property type="term" value="C:anchoring junction"/>
    <property type="evidence" value="ECO:0007669"/>
    <property type="project" value="UniProtKB-SubCell"/>
</dbReference>
<feature type="domain" description="Ig-like" evidence="20">
    <location>
        <begin position="316"/>
        <end position="399"/>
    </location>
</feature>
<feature type="transmembrane region" description="Helical" evidence="18">
    <location>
        <begin position="602"/>
        <end position="624"/>
    </location>
</feature>
<feature type="domain" description="Ig-like" evidence="20">
    <location>
        <begin position="407"/>
        <end position="496"/>
    </location>
</feature>
<evidence type="ECO:0000256" key="7">
    <source>
        <dbReference type="ARBA" id="ARBA00022729"/>
    </source>
</evidence>
<dbReference type="PROSITE" id="PS50835">
    <property type="entry name" value="IG_LIKE"/>
    <property type="match status" value="6"/>
</dbReference>
<feature type="domain" description="Ig-like" evidence="20">
    <location>
        <begin position="121"/>
        <end position="208"/>
    </location>
</feature>
<keyword evidence="8" id="KW-0677">Repeat</keyword>
<dbReference type="SMART" id="SM00409">
    <property type="entry name" value="IG"/>
    <property type="match status" value="5"/>
</dbReference>
<keyword evidence="15" id="KW-0393">Immunoglobulin domain</keyword>
<dbReference type="Proteomes" id="UP001295444">
    <property type="component" value="Chromosome 05"/>
</dbReference>
<name>A0AAD1S440_PELCU</name>
<evidence type="ECO:0000256" key="9">
    <source>
        <dbReference type="ARBA" id="ARBA00022889"/>
    </source>
</evidence>
<dbReference type="GO" id="GO:0009897">
    <property type="term" value="C:external side of plasma membrane"/>
    <property type="evidence" value="ECO:0007669"/>
    <property type="project" value="TreeGrafter"/>
</dbReference>
<dbReference type="SUPFAM" id="SSF48726">
    <property type="entry name" value="Immunoglobulin"/>
    <property type="match status" value="5"/>
</dbReference>
<keyword evidence="12 18" id="KW-0472">Membrane</keyword>
<reference evidence="21" key="1">
    <citation type="submission" date="2022-03" db="EMBL/GenBank/DDBJ databases">
        <authorList>
            <person name="Alioto T."/>
            <person name="Alioto T."/>
            <person name="Gomez Garrido J."/>
        </authorList>
    </citation>
    <scope>NUCLEOTIDE SEQUENCE</scope>
</reference>
<evidence type="ECO:0000313" key="21">
    <source>
        <dbReference type="EMBL" id="CAH2291884.1"/>
    </source>
</evidence>
<feature type="domain" description="Ig-like" evidence="20">
    <location>
        <begin position="500"/>
        <end position="586"/>
    </location>
</feature>
<evidence type="ECO:0000256" key="6">
    <source>
        <dbReference type="ARBA" id="ARBA00022692"/>
    </source>
</evidence>
<evidence type="ECO:0000256" key="16">
    <source>
        <dbReference type="ARBA" id="ARBA00049765"/>
    </source>
</evidence>
<evidence type="ECO:0000256" key="14">
    <source>
        <dbReference type="ARBA" id="ARBA00023180"/>
    </source>
</evidence>
<dbReference type="GO" id="GO:0006955">
    <property type="term" value="P:immune response"/>
    <property type="evidence" value="ECO:0007669"/>
    <property type="project" value="TreeGrafter"/>
</dbReference>
<sequence>MYLVVVFFFCTRLINAQNDVFTINDVKLESLPHSPVNNGAKLNLDCSVDITKNGEFDLLHTFMFYKNDVSVYNITSGRANTTFTISPARVSSSGIYKCQVDVEGKSRSKELEIRVTGVSPPKIHIRKTEVKEGEDVSVTCEAPEEDPPLFFTFYKFQDSKIVSQKSRSATNQKSLQVNFPIEKGDKILRFNCDVKVGYVSDEAKSSLSEGKFVTVTEPFSTPRIEVSPSTNFTEGINMLIKCSVQKPPPSSSYNETVEITIQKDKEILKSSTTESVIFSQLATVKEMGDYTCKAETKKTWKSSSVFIAIAELFARPRLSVNGKDNLNEGDRLSLMCEVPGLSSNVSKNQNFYLLKNKDFRQKMILGKHSTTVKEKDSGSYLCEVTISNITKRSDPVNIRVHAAVSKPILTQSQNNNRMVVAGETLILNCICSSGTLPITYSLYRGEQFVGRVNKTDKAPAVFMVNVTKSDDLGEYRCHATNRNTLSNQFSDSINITVITPVDKVHFLTIPEGTIEEGTELGLSCSVENGTFPIEFKFYFKKGKEEILINVTKTNAHHAKYIISSFNKEEDGGYFCRASNQAKHSVSTEPIAMKAVLAKWKKGVLSAFIIFIILAVIVISLYFYLDRKKKGQRITLDKARTSKTSDVNHDKATLELKNEDSYYGSMQNEDENHVLKHSEENIGNDHENNEVEYTEVEVDAASPLRAPVTKATDTVYSEIRRSNHDASLNNAHTTEDSPNSI</sequence>
<evidence type="ECO:0000256" key="2">
    <source>
        <dbReference type="ARBA" id="ARBA00004282"/>
    </source>
</evidence>
<gene>
    <name evidence="21" type="ORF">PECUL_23A035037</name>
</gene>
<evidence type="ECO:0000256" key="12">
    <source>
        <dbReference type="ARBA" id="ARBA00023136"/>
    </source>
</evidence>
<dbReference type="GO" id="GO:0007166">
    <property type="term" value="P:cell surface receptor signaling pathway"/>
    <property type="evidence" value="ECO:0007669"/>
    <property type="project" value="TreeGrafter"/>
</dbReference>
<evidence type="ECO:0000256" key="11">
    <source>
        <dbReference type="ARBA" id="ARBA00022989"/>
    </source>
</evidence>
<keyword evidence="9" id="KW-0130">Cell adhesion</keyword>
<evidence type="ECO:0000256" key="15">
    <source>
        <dbReference type="ARBA" id="ARBA00023319"/>
    </source>
</evidence>
<evidence type="ECO:0000256" key="4">
    <source>
        <dbReference type="ARBA" id="ARBA00022475"/>
    </source>
</evidence>
<keyword evidence="5" id="KW-0597">Phosphoprotein</keyword>
<dbReference type="AlphaFoldDB" id="A0AAD1S440"/>
<evidence type="ECO:0000256" key="1">
    <source>
        <dbReference type="ARBA" id="ARBA00004251"/>
    </source>
</evidence>
<evidence type="ECO:0000256" key="18">
    <source>
        <dbReference type="SAM" id="Phobius"/>
    </source>
</evidence>
<dbReference type="InterPro" id="IPR003599">
    <property type="entry name" value="Ig_sub"/>
</dbReference>
<feature type="signal peptide" evidence="19">
    <location>
        <begin position="1"/>
        <end position="16"/>
    </location>
</feature>
<dbReference type="Pfam" id="PF00047">
    <property type="entry name" value="ig"/>
    <property type="match status" value="2"/>
</dbReference>
<dbReference type="Pfam" id="PF13895">
    <property type="entry name" value="Ig_2"/>
    <property type="match status" value="3"/>
</dbReference>
<feature type="compositionally biased region" description="Polar residues" evidence="17">
    <location>
        <begin position="724"/>
        <end position="740"/>
    </location>
</feature>
<dbReference type="PANTHER" id="PTHR11481:SF5">
    <property type="entry name" value="PLATELET ENDOTHELIAL CELL ADHESION MOLECULE"/>
    <property type="match status" value="1"/>
</dbReference>
<keyword evidence="22" id="KW-1185">Reference proteome</keyword>
<evidence type="ECO:0000313" key="22">
    <source>
        <dbReference type="Proteomes" id="UP001295444"/>
    </source>
</evidence>
<proteinExistence type="predicted"/>
<comment type="subcellular location">
    <subcellularLocation>
        <location evidence="2">Cell junction</location>
    </subcellularLocation>
    <subcellularLocation>
        <location evidence="1">Cell membrane</location>
        <topology evidence="1">Single-pass type I membrane protein</topology>
    </subcellularLocation>
    <subcellularLocation>
        <location evidence="3">Membrane raft</location>
    </subcellularLocation>
</comment>
<dbReference type="InterPro" id="IPR013151">
    <property type="entry name" value="Immunoglobulin_dom"/>
</dbReference>
<feature type="region of interest" description="Disordered" evidence="17">
    <location>
        <begin position="719"/>
        <end position="740"/>
    </location>
</feature>
<dbReference type="InterPro" id="IPR007110">
    <property type="entry name" value="Ig-like_dom"/>
</dbReference>
<dbReference type="InterPro" id="IPR050488">
    <property type="entry name" value="Ig_Fc_receptor"/>
</dbReference>
<evidence type="ECO:0000256" key="8">
    <source>
        <dbReference type="ARBA" id="ARBA00022737"/>
    </source>
</evidence>
<dbReference type="PIRSF" id="PIRSF000615">
    <property type="entry name" value="TyrPK_CSF1-R"/>
    <property type="match status" value="1"/>
</dbReference>
<keyword evidence="11 18" id="KW-1133">Transmembrane helix</keyword>
<feature type="domain" description="Ig-like" evidence="20">
    <location>
        <begin position="24"/>
        <end position="112"/>
    </location>
</feature>
<keyword evidence="13" id="KW-1015">Disulfide bond</keyword>
<keyword evidence="14" id="KW-0325">Glycoprotein</keyword>
<dbReference type="PANTHER" id="PTHR11481">
    <property type="entry name" value="IMMUNOGLOBULIN FC RECEPTOR"/>
    <property type="match status" value="1"/>
</dbReference>
<feature type="chain" id="PRO_5041928342" description="Platelet endothelial cell adhesion molecule" evidence="19">
    <location>
        <begin position="17"/>
        <end position="740"/>
    </location>
</feature>
<keyword evidence="4" id="KW-1003">Cell membrane</keyword>
<keyword evidence="7 19" id="KW-0732">Signal</keyword>
<dbReference type="Gene3D" id="2.60.40.10">
    <property type="entry name" value="Immunoglobulins"/>
    <property type="match status" value="6"/>
</dbReference>